<dbReference type="AlphaFoldDB" id="A0A2P2JDS0"/>
<evidence type="ECO:0000313" key="1">
    <source>
        <dbReference type="EMBL" id="MBW91621.1"/>
    </source>
</evidence>
<protein>
    <submittedName>
        <fullName evidence="1">Uncharacterized protein</fullName>
    </submittedName>
</protein>
<proteinExistence type="predicted"/>
<sequence length="92" mass="10287">MEYMRCEGLKASNPLAQILEILLKGMDIFSNDKVLSWPGPAKLELDGDKPMPGSSNFMGKTTSSVPVTFWSLQLLTQKLRHLFPQGFLCRSV</sequence>
<name>A0A2P2JDS0_RHIMU</name>
<organism evidence="1">
    <name type="scientific">Rhizophora mucronata</name>
    <name type="common">Asiatic mangrove</name>
    <dbReference type="NCBI Taxonomy" id="61149"/>
    <lineage>
        <taxon>Eukaryota</taxon>
        <taxon>Viridiplantae</taxon>
        <taxon>Streptophyta</taxon>
        <taxon>Embryophyta</taxon>
        <taxon>Tracheophyta</taxon>
        <taxon>Spermatophyta</taxon>
        <taxon>Magnoliopsida</taxon>
        <taxon>eudicotyledons</taxon>
        <taxon>Gunneridae</taxon>
        <taxon>Pentapetalae</taxon>
        <taxon>rosids</taxon>
        <taxon>fabids</taxon>
        <taxon>Malpighiales</taxon>
        <taxon>Rhizophoraceae</taxon>
        <taxon>Rhizophora</taxon>
    </lineage>
</organism>
<dbReference type="EMBL" id="GGEC01011138">
    <property type="protein sequence ID" value="MBW91621.1"/>
    <property type="molecule type" value="Transcribed_RNA"/>
</dbReference>
<accession>A0A2P2JDS0</accession>
<reference evidence="1" key="1">
    <citation type="submission" date="2018-02" db="EMBL/GenBank/DDBJ databases">
        <title>Rhizophora mucronata_Transcriptome.</title>
        <authorList>
            <person name="Meera S.P."/>
            <person name="Sreeshan A."/>
            <person name="Augustine A."/>
        </authorList>
    </citation>
    <scope>NUCLEOTIDE SEQUENCE</scope>
    <source>
        <tissue evidence="1">Leaf</tissue>
    </source>
</reference>